<dbReference type="OrthoDB" id="2821871at2759"/>
<reference evidence="3" key="1">
    <citation type="journal article" date="2017" name="Nat. Ecol. Evol.">
        <title>Genome expansion and lineage-specific genetic innovations in the forest pathogenic fungi Armillaria.</title>
        <authorList>
            <person name="Sipos G."/>
            <person name="Prasanna A.N."/>
            <person name="Walter M.C."/>
            <person name="O'Connor E."/>
            <person name="Balint B."/>
            <person name="Krizsan K."/>
            <person name="Kiss B."/>
            <person name="Hess J."/>
            <person name="Varga T."/>
            <person name="Slot J."/>
            <person name="Riley R."/>
            <person name="Boka B."/>
            <person name="Rigling D."/>
            <person name="Barry K."/>
            <person name="Lee J."/>
            <person name="Mihaltcheva S."/>
            <person name="LaButti K."/>
            <person name="Lipzen A."/>
            <person name="Waldron R."/>
            <person name="Moloney N.M."/>
            <person name="Sperisen C."/>
            <person name="Kredics L."/>
            <person name="Vagvoelgyi C."/>
            <person name="Patrignani A."/>
            <person name="Fitzpatrick D."/>
            <person name="Nagy I."/>
            <person name="Doyle S."/>
            <person name="Anderson J.B."/>
            <person name="Grigoriev I.V."/>
            <person name="Gueldener U."/>
            <person name="Muensterkoetter M."/>
            <person name="Nagy L.G."/>
        </authorList>
    </citation>
    <scope>NUCLEOTIDE SEQUENCE [LARGE SCALE GENOMIC DNA]</scope>
    <source>
        <strain evidence="3">C18/9</strain>
    </source>
</reference>
<organism evidence="2 3">
    <name type="scientific">Armillaria ostoyae</name>
    <name type="common">Armillaria root rot fungus</name>
    <dbReference type="NCBI Taxonomy" id="47428"/>
    <lineage>
        <taxon>Eukaryota</taxon>
        <taxon>Fungi</taxon>
        <taxon>Dikarya</taxon>
        <taxon>Basidiomycota</taxon>
        <taxon>Agaricomycotina</taxon>
        <taxon>Agaricomycetes</taxon>
        <taxon>Agaricomycetidae</taxon>
        <taxon>Agaricales</taxon>
        <taxon>Marasmiineae</taxon>
        <taxon>Physalacriaceae</taxon>
        <taxon>Armillaria</taxon>
    </lineage>
</organism>
<keyword evidence="1" id="KW-1133">Transmembrane helix</keyword>
<feature type="transmembrane region" description="Helical" evidence="1">
    <location>
        <begin position="335"/>
        <end position="353"/>
    </location>
</feature>
<keyword evidence="1" id="KW-0812">Transmembrane</keyword>
<dbReference type="EMBL" id="FUEG01000003">
    <property type="protein sequence ID" value="SJL01576.1"/>
    <property type="molecule type" value="Genomic_DNA"/>
</dbReference>
<proteinExistence type="predicted"/>
<dbReference type="STRING" id="47428.A0A284QYN3"/>
<evidence type="ECO:0000256" key="1">
    <source>
        <dbReference type="SAM" id="Phobius"/>
    </source>
</evidence>
<protein>
    <recommendedName>
        <fullName evidence="4">ER-bound oxygenase mpaB/mpaB'/Rubber oxygenase catalytic domain-containing protein</fullName>
    </recommendedName>
</protein>
<keyword evidence="3" id="KW-1185">Reference proteome</keyword>
<name>A0A284QYN3_ARMOS</name>
<dbReference type="OMA" id="CETVWRS"/>
<dbReference type="Proteomes" id="UP000219338">
    <property type="component" value="Unassembled WGS sequence"/>
</dbReference>
<accession>A0A284QYN3</accession>
<keyword evidence="1" id="KW-0472">Membrane</keyword>
<evidence type="ECO:0000313" key="2">
    <source>
        <dbReference type="EMBL" id="SJL01576.1"/>
    </source>
</evidence>
<gene>
    <name evidence="2" type="ORF">ARMOST_04898</name>
</gene>
<dbReference type="AlphaFoldDB" id="A0A284QYN3"/>
<evidence type="ECO:0000313" key="3">
    <source>
        <dbReference type="Proteomes" id="UP000219338"/>
    </source>
</evidence>
<sequence length="356" mass="40954">MSHFILEPNEKFTVDNASASRAYYHQRENADSPTAKLYCPDKSGYKWIDRYLASLDPEKDWEEMVKTFMSYNSNEFIVNIMYSATFLVVNMNPVGLGTSIHTGKVFNKKQKRFEDTRDFILPLFEFGPTSTIHSENQRRLNALHMRLAKQLPGSWDHYEDFIEPCAVAAVQVHNIMRLAGLPGLPPHMQRAMYLFTKCLYEGFLMESGFVPPDSYPPDFDACIKFNEEWGRRPWPPSDAARRAGKAISEQFEERWFPRPFHFVGRAVFCLPLADETIEYFGLGPRNQVVTFLVKKAMWLAFTINALMPDPKLGTYEKNRMKRDGVPLPQSPVKNVVMAALLAALLSVVIYHFAKMQ</sequence>
<evidence type="ECO:0008006" key="4">
    <source>
        <dbReference type="Google" id="ProtNLM"/>
    </source>
</evidence>